<keyword evidence="5" id="KW-0012">Acyltransferase</keyword>
<protein>
    <recommendedName>
        <fullName evidence="3">lipoyl(octanoyl) transferase</fullName>
        <ecNumber evidence="3">2.3.1.181</ecNumber>
    </recommendedName>
</protein>
<reference evidence="8 9" key="1">
    <citation type="journal article" date="2024" name="Science">
        <title>Giant polyketide synthase enzymes in the biosynthesis of giant marine polyether toxins.</title>
        <authorList>
            <person name="Fallon T.R."/>
            <person name="Shende V.V."/>
            <person name="Wierzbicki I.H."/>
            <person name="Pendleton A.L."/>
            <person name="Watervoot N.F."/>
            <person name="Auber R.P."/>
            <person name="Gonzalez D.J."/>
            <person name="Wisecaver J.H."/>
            <person name="Moore B.S."/>
        </authorList>
    </citation>
    <scope>NUCLEOTIDE SEQUENCE [LARGE SCALE GENOMIC DNA]</scope>
    <source>
        <strain evidence="8 9">12B1</strain>
    </source>
</reference>
<dbReference type="InterPro" id="IPR045864">
    <property type="entry name" value="aa-tRNA-synth_II/BPL/LPL"/>
</dbReference>
<comment type="pathway">
    <text evidence="1">Protein modification; protein lipoylation via endogenous pathway; protein N(6)-(lipoyl)lysine from octanoyl-[acyl-carrier-protein]: step 1/2.</text>
</comment>
<dbReference type="InterPro" id="IPR020605">
    <property type="entry name" value="Octanoyltransferase_CS"/>
</dbReference>
<dbReference type="Gene3D" id="3.30.930.10">
    <property type="entry name" value="Bira Bifunctional Protein, Domain 2"/>
    <property type="match status" value="1"/>
</dbReference>
<dbReference type="InterPro" id="IPR004143">
    <property type="entry name" value="BPL_LPL_catalytic"/>
</dbReference>
<dbReference type="PROSITE" id="PS51733">
    <property type="entry name" value="BPL_LPL_CATALYTIC"/>
    <property type="match status" value="1"/>
</dbReference>
<dbReference type="CDD" id="cd16444">
    <property type="entry name" value="LipB"/>
    <property type="match status" value="1"/>
</dbReference>
<comment type="similarity">
    <text evidence="2">Belongs to the LipB family.</text>
</comment>
<dbReference type="Proteomes" id="UP001515480">
    <property type="component" value="Unassembled WGS sequence"/>
</dbReference>
<evidence type="ECO:0000256" key="4">
    <source>
        <dbReference type="ARBA" id="ARBA00022679"/>
    </source>
</evidence>
<dbReference type="Pfam" id="PF21948">
    <property type="entry name" value="LplA-B_cat"/>
    <property type="match status" value="1"/>
</dbReference>
<feature type="chain" id="PRO_5044346575" description="lipoyl(octanoyl) transferase" evidence="6">
    <location>
        <begin position="25"/>
        <end position="216"/>
    </location>
</feature>
<dbReference type="EC" id="2.3.1.181" evidence="3"/>
<gene>
    <name evidence="8" type="ORF">AB1Y20_020311</name>
</gene>
<sequence length="216" mass="24394">MRYDVPRLALLLVTLPLAALLCDAPNVWQPLVKREVPRVVHVHNMWDQKVPYATGLAWQRQLHAQRVEVTRGAKDRMPHDSILVLQHHPVLTLGTRSTLTNLKTKNPPFELFRTERGGEVTYHGPGQLVVYPILDLRAYCQDLHWYMSALEESVIRTLGSLGIEGTRIAGRTGVWVDGAKVCAMGVRVTRWITMHGLALNVSIFPLISPKWLDDGE</sequence>
<evidence type="ECO:0000259" key="7">
    <source>
        <dbReference type="PROSITE" id="PS51733"/>
    </source>
</evidence>
<evidence type="ECO:0000256" key="1">
    <source>
        <dbReference type="ARBA" id="ARBA00004821"/>
    </source>
</evidence>
<evidence type="ECO:0000256" key="5">
    <source>
        <dbReference type="ARBA" id="ARBA00023315"/>
    </source>
</evidence>
<evidence type="ECO:0000256" key="3">
    <source>
        <dbReference type="ARBA" id="ARBA00012334"/>
    </source>
</evidence>
<organism evidence="8 9">
    <name type="scientific">Prymnesium parvum</name>
    <name type="common">Toxic golden alga</name>
    <dbReference type="NCBI Taxonomy" id="97485"/>
    <lineage>
        <taxon>Eukaryota</taxon>
        <taxon>Haptista</taxon>
        <taxon>Haptophyta</taxon>
        <taxon>Prymnesiophyceae</taxon>
        <taxon>Prymnesiales</taxon>
        <taxon>Prymnesiaceae</taxon>
        <taxon>Prymnesium</taxon>
    </lineage>
</organism>
<keyword evidence="4" id="KW-0808">Transferase</keyword>
<evidence type="ECO:0000313" key="8">
    <source>
        <dbReference type="EMBL" id="KAL1525454.1"/>
    </source>
</evidence>
<dbReference type="EMBL" id="JBGBPQ010000004">
    <property type="protein sequence ID" value="KAL1525454.1"/>
    <property type="molecule type" value="Genomic_DNA"/>
</dbReference>
<accession>A0AB34JUS1</accession>
<evidence type="ECO:0000256" key="6">
    <source>
        <dbReference type="SAM" id="SignalP"/>
    </source>
</evidence>
<feature type="domain" description="BPL/LPL catalytic" evidence="7">
    <location>
        <begin position="76"/>
        <end position="216"/>
    </location>
</feature>
<evidence type="ECO:0000313" key="9">
    <source>
        <dbReference type="Proteomes" id="UP001515480"/>
    </source>
</evidence>
<keyword evidence="9" id="KW-1185">Reference proteome</keyword>
<evidence type="ECO:0000256" key="2">
    <source>
        <dbReference type="ARBA" id="ARBA00007907"/>
    </source>
</evidence>
<dbReference type="GO" id="GO:0009249">
    <property type="term" value="P:protein lipoylation"/>
    <property type="evidence" value="ECO:0007669"/>
    <property type="project" value="InterPro"/>
</dbReference>
<dbReference type="SUPFAM" id="SSF55681">
    <property type="entry name" value="Class II aaRS and biotin synthetases"/>
    <property type="match status" value="1"/>
</dbReference>
<dbReference type="PANTHER" id="PTHR10993:SF7">
    <property type="entry name" value="LIPOYLTRANSFERASE 2, MITOCHONDRIAL-RELATED"/>
    <property type="match status" value="1"/>
</dbReference>
<keyword evidence="6" id="KW-0732">Signal</keyword>
<dbReference type="PANTHER" id="PTHR10993">
    <property type="entry name" value="OCTANOYLTRANSFERASE"/>
    <property type="match status" value="1"/>
</dbReference>
<dbReference type="PROSITE" id="PS01313">
    <property type="entry name" value="LIPB"/>
    <property type="match status" value="1"/>
</dbReference>
<dbReference type="AlphaFoldDB" id="A0AB34JUS1"/>
<comment type="caution">
    <text evidence="8">The sequence shown here is derived from an EMBL/GenBank/DDBJ whole genome shotgun (WGS) entry which is preliminary data.</text>
</comment>
<dbReference type="GO" id="GO:0033819">
    <property type="term" value="F:lipoyl(octanoyl) transferase activity"/>
    <property type="evidence" value="ECO:0007669"/>
    <property type="project" value="UniProtKB-EC"/>
</dbReference>
<feature type="signal peptide" evidence="6">
    <location>
        <begin position="1"/>
        <end position="24"/>
    </location>
</feature>
<proteinExistence type="inferred from homology"/>
<name>A0AB34JUS1_PRYPA</name>
<dbReference type="InterPro" id="IPR000544">
    <property type="entry name" value="Octanoyltransferase"/>
</dbReference>
<dbReference type="NCBIfam" id="TIGR00214">
    <property type="entry name" value="lipB"/>
    <property type="match status" value="1"/>
</dbReference>